<gene>
    <name evidence="3" type="ORF">HNY73_021377</name>
</gene>
<sequence>MNSQRMTDGDKGEIGNCANPSKSIEVEFAERGYPPGTLVWAKIAGFPWWPGMIEDSPDSQQFFVVNEKGEVKYHVNFFGEKPKRSWINVSKIKEFHSPAVKTPNKPSKHSPTLKKSIEQAEEASKLPIKERLEKYKFAVRYIEQLEKIKDKSKKSCSNNKNQPDARYHCQTRILRIRKRARESNEETEDGSEWMVEKANHRSACQSEVEEKYNKTEEESACGNDQQLSVNHRVAGCVLAVIRSTGRKGHQRYKKGRLNRSSNTETVDNINGNDGAQPEGDGASHRRYKKGRLNRSSNTETVDNNNGNDGAQPEGDGASADVEEVHVDETRNPSVPEPSLADVDVITLSDSSEEVPTHAQVYEEYMRKKFPSFVEKSMCDLHKDTN</sequence>
<keyword evidence="4" id="KW-1185">Reference proteome</keyword>
<dbReference type="Proteomes" id="UP000807504">
    <property type="component" value="Unassembled WGS sequence"/>
</dbReference>
<evidence type="ECO:0000259" key="2">
    <source>
        <dbReference type="PROSITE" id="PS50812"/>
    </source>
</evidence>
<feature type="compositionally biased region" description="Polar residues" evidence="1">
    <location>
        <begin position="293"/>
        <end position="308"/>
    </location>
</feature>
<dbReference type="InterPro" id="IPR000313">
    <property type="entry name" value="PWWP_dom"/>
</dbReference>
<feature type="compositionally biased region" description="Basic residues" evidence="1">
    <location>
        <begin position="244"/>
        <end position="257"/>
    </location>
</feature>
<dbReference type="Gene3D" id="2.30.30.140">
    <property type="match status" value="1"/>
</dbReference>
<dbReference type="CDD" id="cd20145">
    <property type="entry name" value="PWWP_ZCWPW1"/>
    <property type="match status" value="1"/>
</dbReference>
<evidence type="ECO:0000313" key="4">
    <source>
        <dbReference type="Proteomes" id="UP000807504"/>
    </source>
</evidence>
<dbReference type="PANTHER" id="PTHR15999">
    <property type="entry name" value="ZINC FINGER CW-TYPE PWWP DOMAIN PROTEIN 1"/>
    <property type="match status" value="1"/>
</dbReference>
<protein>
    <submittedName>
        <fullName evidence="3">Zinc finger CW-type PWWP domain protein 1 like protein</fullName>
    </submittedName>
</protein>
<dbReference type="PROSITE" id="PS50812">
    <property type="entry name" value="PWWP"/>
    <property type="match status" value="1"/>
</dbReference>
<feature type="domain" description="PWWP" evidence="2">
    <location>
        <begin position="35"/>
        <end position="98"/>
    </location>
</feature>
<feature type="region of interest" description="Disordered" evidence="1">
    <location>
        <begin position="178"/>
        <end position="198"/>
    </location>
</feature>
<dbReference type="Pfam" id="PF00855">
    <property type="entry name" value="PWWP"/>
    <property type="match status" value="1"/>
</dbReference>
<feature type="region of interest" description="Disordered" evidence="1">
    <location>
        <begin position="244"/>
        <end position="340"/>
    </location>
</feature>
<accession>A0A8T0E117</accession>
<dbReference type="AlphaFoldDB" id="A0A8T0E117"/>
<evidence type="ECO:0000256" key="1">
    <source>
        <dbReference type="SAM" id="MobiDB-lite"/>
    </source>
</evidence>
<comment type="caution">
    <text evidence="3">The sequence shown here is derived from an EMBL/GenBank/DDBJ whole genome shotgun (WGS) entry which is preliminary data.</text>
</comment>
<reference evidence="3" key="2">
    <citation type="submission" date="2020-06" db="EMBL/GenBank/DDBJ databases">
        <authorList>
            <person name="Sheffer M."/>
        </authorList>
    </citation>
    <scope>NUCLEOTIDE SEQUENCE</scope>
</reference>
<dbReference type="SMART" id="SM00293">
    <property type="entry name" value="PWWP"/>
    <property type="match status" value="1"/>
</dbReference>
<name>A0A8T0E117_ARGBR</name>
<dbReference type="InterPro" id="IPR042778">
    <property type="entry name" value="ZCWPW1/ZCWPW2"/>
</dbReference>
<dbReference type="SUPFAM" id="SSF63748">
    <property type="entry name" value="Tudor/PWWP/MBT"/>
    <property type="match status" value="1"/>
</dbReference>
<dbReference type="EMBL" id="JABXBU010002231">
    <property type="protein sequence ID" value="KAF8763170.1"/>
    <property type="molecule type" value="Genomic_DNA"/>
</dbReference>
<reference evidence="3" key="1">
    <citation type="journal article" date="2020" name="bioRxiv">
        <title>Chromosome-level reference genome of the European wasp spider Argiope bruennichi: a resource for studies on range expansion and evolutionary adaptation.</title>
        <authorList>
            <person name="Sheffer M.M."/>
            <person name="Hoppe A."/>
            <person name="Krehenwinkel H."/>
            <person name="Uhl G."/>
            <person name="Kuss A.W."/>
            <person name="Jensen L."/>
            <person name="Jensen C."/>
            <person name="Gillespie R.G."/>
            <person name="Hoff K.J."/>
            <person name="Prost S."/>
        </authorList>
    </citation>
    <scope>NUCLEOTIDE SEQUENCE</scope>
</reference>
<evidence type="ECO:0000313" key="3">
    <source>
        <dbReference type="EMBL" id="KAF8763170.1"/>
    </source>
</evidence>
<feature type="compositionally biased region" description="Polar residues" evidence="1">
    <location>
        <begin position="258"/>
        <end position="273"/>
    </location>
</feature>
<proteinExistence type="predicted"/>
<organism evidence="3 4">
    <name type="scientific">Argiope bruennichi</name>
    <name type="common">Wasp spider</name>
    <name type="synonym">Aranea bruennichi</name>
    <dbReference type="NCBI Taxonomy" id="94029"/>
    <lineage>
        <taxon>Eukaryota</taxon>
        <taxon>Metazoa</taxon>
        <taxon>Ecdysozoa</taxon>
        <taxon>Arthropoda</taxon>
        <taxon>Chelicerata</taxon>
        <taxon>Arachnida</taxon>
        <taxon>Araneae</taxon>
        <taxon>Araneomorphae</taxon>
        <taxon>Entelegynae</taxon>
        <taxon>Araneoidea</taxon>
        <taxon>Araneidae</taxon>
        <taxon>Argiope</taxon>
    </lineage>
</organism>
<dbReference type="PANTHER" id="PTHR15999:SF2">
    <property type="entry name" value="ZINC FINGER CW-TYPE PWWP DOMAIN PROTEIN 1"/>
    <property type="match status" value="1"/>
</dbReference>